<accession>A0A9Q3ZVJ5</accession>
<reference evidence="1" key="1">
    <citation type="submission" date="2019-11" db="EMBL/GenBank/DDBJ databases">
        <title>Epiphytic Pseudomonas syringae from cherry orchards.</title>
        <authorList>
            <person name="Hulin M.T."/>
        </authorList>
    </citation>
    <scope>NUCLEOTIDE SEQUENCE</scope>
    <source>
        <strain evidence="1">PA-6-9A</strain>
    </source>
</reference>
<gene>
    <name evidence="1" type="ORF">GIW73_15835</name>
</gene>
<dbReference type="AlphaFoldDB" id="A0A9Q3ZVJ5"/>
<dbReference type="Pfam" id="PF05591">
    <property type="entry name" value="T6SS_VipA"/>
    <property type="match status" value="1"/>
</dbReference>
<evidence type="ECO:0008006" key="3">
    <source>
        <dbReference type="Google" id="ProtNLM"/>
    </source>
</evidence>
<organism evidence="1 2">
    <name type="scientific">Pseudomonas syringae</name>
    <dbReference type="NCBI Taxonomy" id="317"/>
    <lineage>
        <taxon>Bacteria</taxon>
        <taxon>Pseudomonadati</taxon>
        <taxon>Pseudomonadota</taxon>
        <taxon>Gammaproteobacteria</taxon>
        <taxon>Pseudomonadales</taxon>
        <taxon>Pseudomonadaceae</taxon>
        <taxon>Pseudomonas</taxon>
    </lineage>
</organism>
<evidence type="ECO:0000313" key="2">
    <source>
        <dbReference type="Proteomes" id="UP000814207"/>
    </source>
</evidence>
<evidence type="ECO:0000313" key="1">
    <source>
        <dbReference type="EMBL" id="MCF5064405.1"/>
    </source>
</evidence>
<proteinExistence type="predicted"/>
<dbReference type="Proteomes" id="UP000814207">
    <property type="component" value="Unassembled WGS sequence"/>
</dbReference>
<name>A0A9Q3ZVJ5_PSESX</name>
<dbReference type="EMBL" id="WKEU01000067">
    <property type="protein sequence ID" value="MCF5064405.1"/>
    <property type="molecule type" value="Genomic_DNA"/>
</dbReference>
<sequence>MPDDSSRDTCAALARDEDPLDEVHVGYLPVPPLHRLMELRDALVALNGPLGSDPGLQANLRKRLINEDTDNRVLGKLNSPIPP</sequence>
<dbReference type="InterPro" id="IPR008312">
    <property type="entry name" value="T6SS_TssB1"/>
</dbReference>
<protein>
    <recommendedName>
        <fullName evidence="3">Type VI secretion system protein ImpB</fullName>
    </recommendedName>
</protein>
<comment type="caution">
    <text evidence="1">The sequence shown here is derived from an EMBL/GenBank/DDBJ whole genome shotgun (WGS) entry which is preliminary data.</text>
</comment>